<evidence type="ECO:0000313" key="4">
    <source>
        <dbReference type="Proteomes" id="UP001612915"/>
    </source>
</evidence>
<keyword evidence="4" id="KW-1185">Reference proteome</keyword>
<sequence>MAARAHPDVPKELDRYLIPSEQIIFEIRRHKILLAEPFLSTVLAFVLALMVDNWLNGSAPVLRNIMYGLALVVLARFVYKWTDWYRELFLATDRRLMLVYGIFTRKVAIMPMSKVTDMRYDRTIPGQVFGYGKYILESAGQDQALSVINFVPDPDRHYQEISAVIFGSGAGRDSRTGMVSSGSGGALPVNEPENLWWNRK</sequence>
<accession>A0ABW8AIN1</accession>
<keyword evidence="1" id="KW-0812">Transmembrane</keyword>
<reference evidence="3 4" key="1">
    <citation type="submission" date="2024-10" db="EMBL/GenBank/DDBJ databases">
        <title>The Natural Products Discovery Center: Release of the First 8490 Sequenced Strains for Exploring Actinobacteria Biosynthetic Diversity.</title>
        <authorList>
            <person name="Kalkreuter E."/>
            <person name="Kautsar S.A."/>
            <person name="Yang D."/>
            <person name="Bader C.D."/>
            <person name="Teijaro C.N."/>
            <person name="Fluegel L."/>
            <person name="Davis C.M."/>
            <person name="Simpson J.R."/>
            <person name="Lauterbach L."/>
            <person name="Steele A.D."/>
            <person name="Gui C."/>
            <person name="Meng S."/>
            <person name="Li G."/>
            <person name="Viehrig K."/>
            <person name="Ye F."/>
            <person name="Su P."/>
            <person name="Kiefer A.F."/>
            <person name="Nichols A."/>
            <person name="Cepeda A.J."/>
            <person name="Yan W."/>
            <person name="Fan B."/>
            <person name="Jiang Y."/>
            <person name="Adhikari A."/>
            <person name="Zheng C.-J."/>
            <person name="Schuster L."/>
            <person name="Cowan T.M."/>
            <person name="Smanski M.J."/>
            <person name="Chevrette M.G."/>
            <person name="De Carvalho L.P.S."/>
            <person name="Shen B."/>
        </authorList>
    </citation>
    <scope>NUCLEOTIDE SEQUENCE [LARGE SCALE GENOMIC DNA]</scope>
    <source>
        <strain evidence="3 4">NPDC049639</strain>
    </source>
</reference>
<dbReference type="PANTHER" id="PTHR37938:SF1">
    <property type="entry name" value="BLL0215 PROTEIN"/>
    <property type="match status" value="1"/>
</dbReference>
<dbReference type="InterPro" id="IPR005182">
    <property type="entry name" value="YdbS-like_PH"/>
</dbReference>
<evidence type="ECO:0000256" key="1">
    <source>
        <dbReference type="SAM" id="Phobius"/>
    </source>
</evidence>
<dbReference type="Pfam" id="PF03703">
    <property type="entry name" value="bPH_2"/>
    <property type="match status" value="1"/>
</dbReference>
<evidence type="ECO:0000313" key="3">
    <source>
        <dbReference type="EMBL" id="MFI7586215.1"/>
    </source>
</evidence>
<keyword evidence="1" id="KW-0472">Membrane</keyword>
<keyword evidence="1" id="KW-1133">Transmembrane helix</keyword>
<dbReference type="Proteomes" id="UP001612915">
    <property type="component" value="Unassembled WGS sequence"/>
</dbReference>
<feature type="transmembrane region" description="Helical" evidence="1">
    <location>
        <begin position="32"/>
        <end position="55"/>
    </location>
</feature>
<comment type="caution">
    <text evidence="3">The sequence shown here is derived from an EMBL/GenBank/DDBJ whole genome shotgun (WGS) entry which is preliminary data.</text>
</comment>
<dbReference type="RefSeq" id="WP_398275469.1">
    <property type="nucleotide sequence ID" value="NZ_JBITLV010000001.1"/>
</dbReference>
<dbReference type="PANTHER" id="PTHR37938">
    <property type="entry name" value="BLL0215 PROTEIN"/>
    <property type="match status" value="1"/>
</dbReference>
<feature type="transmembrane region" description="Helical" evidence="1">
    <location>
        <begin position="61"/>
        <end position="79"/>
    </location>
</feature>
<protein>
    <submittedName>
        <fullName evidence="3">PH domain-containing protein</fullName>
    </submittedName>
</protein>
<dbReference type="EMBL" id="JBITLV010000001">
    <property type="protein sequence ID" value="MFI7586215.1"/>
    <property type="molecule type" value="Genomic_DNA"/>
</dbReference>
<gene>
    <name evidence="3" type="ORF">ACIB24_03980</name>
</gene>
<evidence type="ECO:0000259" key="2">
    <source>
        <dbReference type="Pfam" id="PF03703"/>
    </source>
</evidence>
<feature type="domain" description="YdbS-like PH" evidence="2">
    <location>
        <begin position="89"/>
        <end position="153"/>
    </location>
</feature>
<proteinExistence type="predicted"/>
<name>A0ABW8AIN1_9ACTN</name>
<organism evidence="3 4">
    <name type="scientific">Spongisporangium articulatum</name>
    <dbReference type="NCBI Taxonomy" id="3362603"/>
    <lineage>
        <taxon>Bacteria</taxon>
        <taxon>Bacillati</taxon>
        <taxon>Actinomycetota</taxon>
        <taxon>Actinomycetes</taxon>
        <taxon>Kineosporiales</taxon>
        <taxon>Kineosporiaceae</taxon>
        <taxon>Spongisporangium</taxon>
    </lineage>
</organism>